<keyword evidence="2" id="KW-1133">Transmembrane helix</keyword>
<evidence type="ECO:0000313" key="3">
    <source>
        <dbReference type="EMBL" id="RKS75737.1"/>
    </source>
</evidence>
<name>A0A495QQH5_9EURY</name>
<feature type="region of interest" description="Disordered" evidence="1">
    <location>
        <begin position="174"/>
        <end position="235"/>
    </location>
</feature>
<feature type="transmembrane region" description="Helical" evidence="2">
    <location>
        <begin position="234"/>
        <end position="252"/>
    </location>
</feature>
<dbReference type="Proteomes" id="UP000268233">
    <property type="component" value="Unassembled WGS sequence"/>
</dbReference>
<evidence type="ECO:0000256" key="2">
    <source>
        <dbReference type="SAM" id="Phobius"/>
    </source>
</evidence>
<gene>
    <name evidence="3" type="ORF">BDK61_4252</name>
</gene>
<comment type="caution">
    <text evidence="3">The sequence shown here is derived from an EMBL/GenBank/DDBJ whole genome shotgun (WGS) entry which is preliminary data.</text>
</comment>
<accession>A0A495QQH5</accession>
<evidence type="ECO:0000256" key="1">
    <source>
        <dbReference type="SAM" id="MobiDB-lite"/>
    </source>
</evidence>
<evidence type="ECO:0008006" key="5">
    <source>
        <dbReference type="Google" id="ProtNLM"/>
    </source>
</evidence>
<feature type="compositionally biased region" description="Polar residues" evidence="1">
    <location>
        <begin position="214"/>
        <end position="230"/>
    </location>
</feature>
<sequence>MYDIHRLSISRRSALLVITIVGLVASPVSAATGSATDSNTAGQGTSSAVSTVSASQITLVSSSVEIINITTDEPESRDELQRGGWVENKTVTVNETVFLSGLTNLQPDDHAVIVDVLNDDFERVATATADRWEMDGVWTVELNTTGLEPGRYTVEATAAGTTDRIELRISEPLPQQTVDKTETPIRTTAETATERSQIDSPTPTPTSTPLVTEKQATQTPIVGPSETPTEGTGAGFGMSTVLATLMLMLLWLRKS</sequence>
<dbReference type="EMBL" id="RBWW01000003">
    <property type="protein sequence ID" value="RKS75737.1"/>
    <property type="molecule type" value="Genomic_DNA"/>
</dbReference>
<keyword evidence="2" id="KW-0812">Transmembrane</keyword>
<keyword evidence="4" id="KW-1185">Reference proteome</keyword>
<feature type="compositionally biased region" description="Polar residues" evidence="1">
    <location>
        <begin position="174"/>
        <end position="191"/>
    </location>
</feature>
<dbReference type="AlphaFoldDB" id="A0A495QQH5"/>
<keyword evidence="2" id="KW-0472">Membrane</keyword>
<evidence type="ECO:0000313" key="4">
    <source>
        <dbReference type="Proteomes" id="UP000268233"/>
    </source>
</evidence>
<reference evidence="3 4" key="1">
    <citation type="submission" date="2018-10" db="EMBL/GenBank/DDBJ databases">
        <title>Genomic Encyclopedia of Archaeal and Bacterial Type Strains, Phase II (KMG-II): from individual species to whole genera.</title>
        <authorList>
            <person name="Goeker M."/>
        </authorList>
    </citation>
    <scope>NUCLEOTIDE SEQUENCE [LARGE SCALE GENOMIC DNA]</scope>
    <source>
        <strain evidence="3 4">DSM 11927</strain>
    </source>
</reference>
<proteinExistence type="predicted"/>
<protein>
    <recommendedName>
        <fullName evidence="5">PGF-CTERM protein</fullName>
    </recommendedName>
</protein>
<organism evidence="3 4">
    <name type="scientific">Haloarcula quadrata</name>
    <dbReference type="NCBI Taxonomy" id="182779"/>
    <lineage>
        <taxon>Archaea</taxon>
        <taxon>Methanobacteriati</taxon>
        <taxon>Methanobacteriota</taxon>
        <taxon>Stenosarchaea group</taxon>
        <taxon>Halobacteria</taxon>
        <taxon>Halobacteriales</taxon>
        <taxon>Haloarculaceae</taxon>
        <taxon>Haloarcula</taxon>
    </lineage>
</organism>